<dbReference type="EMBL" id="AK440396">
    <property type="protein sequence ID" value="BAN64190.1"/>
    <property type="molecule type" value="mRNA"/>
</dbReference>
<dbReference type="AlphaFoldDB" id="S6C795"/>
<name>S6C795_BABBO</name>
<evidence type="ECO:0000256" key="1">
    <source>
        <dbReference type="SAM" id="MobiDB-lite"/>
    </source>
</evidence>
<organism evidence="2">
    <name type="scientific">Babesia bovis</name>
    <dbReference type="NCBI Taxonomy" id="5865"/>
    <lineage>
        <taxon>Eukaryota</taxon>
        <taxon>Sar</taxon>
        <taxon>Alveolata</taxon>
        <taxon>Apicomplexa</taxon>
        <taxon>Aconoidasida</taxon>
        <taxon>Piroplasmida</taxon>
        <taxon>Babesiidae</taxon>
        <taxon>Babesia</taxon>
    </lineage>
</organism>
<evidence type="ECO:0000313" key="2">
    <source>
        <dbReference type="EMBL" id="BAN64190.1"/>
    </source>
</evidence>
<reference evidence="2" key="1">
    <citation type="journal article" date="2014" name="BMC Genomics">
        <title>The Babesia bovis gene and promoter model: an update from full-length EST analysis.</title>
        <authorList>
            <person name="Yamagishi J."/>
            <person name="Wakaguri H."/>
            <person name="Yokoyama N."/>
            <person name="Yamashita R."/>
            <person name="Suzuki Y."/>
            <person name="Xuan X."/>
            <person name="Igarashi I."/>
        </authorList>
    </citation>
    <scope>NUCLEOTIDE SEQUENCE</scope>
    <source>
        <strain evidence="2">Texas</strain>
    </source>
</reference>
<proteinExistence type="evidence at transcript level"/>
<sequence>MRPIDHGELLLHYNRICGIYGDEMKCRHFQQARHQAWPSCNYIQNINDDLGTHDQRINNADHHRHGPLNNLIGPP</sequence>
<accession>S6C795</accession>
<protein>
    <submittedName>
        <fullName evidence="2">Uncharacterized protein</fullName>
    </submittedName>
</protein>
<feature type="region of interest" description="Disordered" evidence="1">
    <location>
        <begin position="53"/>
        <end position="75"/>
    </location>
</feature>